<evidence type="ECO:0000313" key="1">
    <source>
        <dbReference type="EMBL" id="CAE6445504.1"/>
    </source>
</evidence>
<name>A0A8H3B1I3_9AGAM</name>
<reference evidence="1" key="1">
    <citation type="submission" date="2021-01" db="EMBL/GenBank/DDBJ databases">
        <authorList>
            <person name="Kaushik A."/>
        </authorList>
    </citation>
    <scope>NUCLEOTIDE SEQUENCE</scope>
    <source>
        <strain evidence="1">AG2-2IIIB</strain>
    </source>
</reference>
<gene>
    <name evidence="1" type="ORF">RDB_LOCUS80269</name>
</gene>
<dbReference type="Proteomes" id="UP000663843">
    <property type="component" value="Unassembled WGS sequence"/>
</dbReference>
<sequence>MVVPIHHWGRPLDAYVTSYTRDKMTSRLPESDDPQRLALGRQIIKKICSVTHVPPASPEISVSDLLEVLNLSRSPAGYSLFSNSRLISGSVRLMSRLPRSQAGRHAPFSYEYGYLCFRIIILALGMSIIDRTKGYSRLLIEDMTTHLNVKPISCFSLHISRVVVDYINHATGVGRSRYTYNCVLGWLRCSDCPKMSELVSRSDASMLLRMISDDDKQFIKSMLWTYSPGLSGVVYLLWGYVRNEQYLQDHPNPNRFIVPFMIIFFRCILCSTPDQALALATIHLANFRAAQLWTYLLRPLDLRPELADSRLMMHAFIHQLNLGILPTDGERPLPIEEVPDALDFLYRHFVPGCQDIIPELIGATIQRCWVIFLNPSMMAAFPAIFTATFSWFRAFIEELRQPTLENKSLKSKVLTFAIDNDLVDFIGRIMVLINPTPPKRKDSENSEDFLKECEELRIVLSSLHPGTELENYFVARGMGWWKFYWHLRYLADLPSDDPRHAMFYNTCANTWASLRPSVNPNDLSSGTEYHMCSYDRCPNPEIPWGLGYVCDTYGANVYCGTTCLQRDWELRMSRGSEGFNRSHSHALH</sequence>
<dbReference type="EMBL" id="CAJMWT010002513">
    <property type="protein sequence ID" value="CAE6445504.1"/>
    <property type="molecule type" value="Genomic_DNA"/>
</dbReference>
<protein>
    <submittedName>
        <fullName evidence="1">Uncharacterized protein</fullName>
    </submittedName>
</protein>
<comment type="caution">
    <text evidence="1">The sequence shown here is derived from an EMBL/GenBank/DDBJ whole genome shotgun (WGS) entry which is preliminary data.</text>
</comment>
<proteinExistence type="predicted"/>
<organism evidence="1 2">
    <name type="scientific">Rhizoctonia solani</name>
    <dbReference type="NCBI Taxonomy" id="456999"/>
    <lineage>
        <taxon>Eukaryota</taxon>
        <taxon>Fungi</taxon>
        <taxon>Dikarya</taxon>
        <taxon>Basidiomycota</taxon>
        <taxon>Agaricomycotina</taxon>
        <taxon>Agaricomycetes</taxon>
        <taxon>Cantharellales</taxon>
        <taxon>Ceratobasidiaceae</taxon>
        <taxon>Rhizoctonia</taxon>
    </lineage>
</organism>
<evidence type="ECO:0000313" key="2">
    <source>
        <dbReference type="Proteomes" id="UP000663843"/>
    </source>
</evidence>
<dbReference type="AlphaFoldDB" id="A0A8H3B1I3"/>
<accession>A0A8H3B1I3</accession>